<dbReference type="OrthoDB" id="2964960at2"/>
<keyword evidence="1" id="KW-0812">Transmembrane</keyword>
<organism evidence="3 4">
    <name type="scientific">Oceanithermus desulfurans NBRC 100063</name>
    <dbReference type="NCBI Taxonomy" id="1227550"/>
    <lineage>
        <taxon>Bacteria</taxon>
        <taxon>Thermotogati</taxon>
        <taxon>Deinococcota</taxon>
        <taxon>Deinococci</taxon>
        <taxon>Thermales</taxon>
        <taxon>Thermaceae</taxon>
        <taxon>Oceanithermus</taxon>
    </lineage>
</organism>
<evidence type="ECO:0000259" key="2">
    <source>
        <dbReference type="Pfam" id="PF18917"/>
    </source>
</evidence>
<dbReference type="Pfam" id="PF18917">
    <property type="entry name" value="LiaI-LiaF-like_TM1"/>
    <property type="match status" value="1"/>
</dbReference>
<keyword evidence="1" id="KW-0472">Membrane</keyword>
<evidence type="ECO:0000256" key="1">
    <source>
        <dbReference type="SAM" id="Phobius"/>
    </source>
</evidence>
<accession>A0A511RID2</accession>
<dbReference type="RefSeq" id="WP_147146197.1">
    <property type="nucleotide sequence ID" value="NZ_BJXN01000004.1"/>
</dbReference>
<evidence type="ECO:0000313" key="4">
    <source>
        <dbReference type="Proteomes" id="UP000321827"/>
    </source>
</evidence>
<dbReference type="EMBL" id="BJXN01000004">
    <property type="protein sequence ID" value="GEM89408.1"/>
    <property type="molecule type" value="Genomic_DNA"/>
</dbReference>
<feature type="transmembrane region" description="Helical" evidence="1">
    <location>
        <begin position="55"/>
        <end position="73"/>
    </location>
</feature>
<feature type="domain" description="LiaI-LiaF-like transmembrane region" evidence="2">
    <location>
        <begin position="1"/>
        <end position="45"/>
    </location>
</feature>
<proteinExistence type="predicted"/>
<dbReference type="InterPro" id="IPR043726">
    <property type="entry name" value="LiaI-LiaF-like_TM1"/>
</dbReference>
<protein>
    <recommendedName>
        <fullName evidence="2">LiaI-LiaF-like transmembrane region domain-containing protein</fullName>
    </recommendedName>
</protein>
<evidence type="ECO:0000313" key="3">
    <source>
        <dbReference type="EMBL" id="GEM89408.1"/>
    </source>
</evidence>
<feature type="transmembrane region" description="Helical" evidence="1">
    <location>
        <begin position="29"/>
        <end position="46"/>
    </location>
</feature>
<sequence length="294" mass="32082">MTLGWILVAVGLVWLLADLGYLPGAVREVWRLWPLLLVALGLELLFGRDPRGRRLSLLVLVGLLLAAGFWLAFGPSSSGPFVREELQVPLAEEVRSASFRLDAPVARLELSALPEDATALLEAELERLPRQRILLERQRRRDRATLRLRSEGRNLRFQGRAPRWKLGLHPDVRYDLDLRLGMGQGRLDLRGLELEALAIRAGVGDLTVFFPAKGGYAARVEGGVGRLALLLPPGLPVELDVERGIGRVAVSGLGGGGRRWYSAGAGPPLRLTVEAGVGQVEVRVLEAAPYPEGD</sequence>
<gene>
    <name evidence="3" type="ORF">ODE01S_08420</name>
</gene>
<comment type="caution">
    <text evidence="3">The sequence shown here is derived from an EMBL/GenBank/DDBJ whole genome shotgun (WGS) entry which is preliminary data.</text>
</comment>
<dbReference type="Proteomes" id="UP000321827">
    <property type="component" value="Unassembled WGS sequence"/>
</dbReference>
<dbReference type="AlphaFoldDB" id="A0A511RID2"/>
<reference evidence="3 4" key="1">
    <citation type="submission" date="2019-07" db="EMBL/GenBank/DDBJ databases">
        <title>Whole genome shotgun sequence of Oceanithermus desulfurans NBRC 100063.</title>
        <authorList>
            <person name="Hosoyama A."/>
            <person name="Uohara A."/>
            <person name="Ohji S."/>
            <person name="Ichikawa N."/>
        </authorList>
    </citation>
    <scope>NUCLEOTIDE SEQUENCE [LARGE SCALE GENOMIC DNA]</scope>
    <source>
        <strain evidence="3 4">NBRC 100063</strain>
    </source>
</reference>
<name>A0A511RID2_9DEIN</name>
<keyword evidence="1" id="KW-1133">Transmembrane helix</keyword>